<accession>A0A1H0U699</accession>
<dbReference type="AlphaFoldDB" id="A0A1H0U699"/>
<dbReference type="InterPro" id="IPR035919">
    <property type="entry name" value="EAL_sf"/>
</dbReference>
<dbReference type="InterPro" id="IPR029016">
    <property type="entry name" value="GAF-like_dom_sf"/>
</dbReference>
<feature type="region of interest" description="Disordered" evidence="1">
    <location>
        <begin position="571"/>
        <end position="592"/>
    </location>
</feature>
<name>A0A1H0U699_9ACTN</name>
<dbReference type="EMBL" id="FNIR01000018">
    <property type="protein sequence ID" value="SDP61797.1"/>
    <property type="molecule type" value="Genomic_DNA"/>
</dbReference>
<dbReference type="SMART" id="SM00065">
    <property type="entry name" value="GAF"/>
    <property type="match status" value="2"/>
</dbReference>
<proteinExistence type="predicted"/>
<dbReference type="OrthoDB" id="1673646at2"/>
<dbReference type="Proteomes" id="UP000199088">
    <property type="component" value="Unassembled WGS sequence"/>
</dbReference>
<dbReference type="SUPFAM" id="SSF141868">
    <property type="entry name" value="EAL domain-like"/>
    <property type="match status" value="1"/>
</dbReference>
<evidence type="ECO:0000313" key="3">
    <source>
        <dbReference type="EMBL" id="SDP61797.1"/>
    </source>
</evidence>
<feature type="domain" description="EAL" evidence="2">
    <location>
        <begin position="338"/>
        <end position="583"/>
    </location>
</feature>
<dbReference type="Pfam" id="PF00563">
    <property type="entry name" value="EAL"/>
    <property type="match status" value="1"/>
</dbReference>
<keyword evidence="4" id="KW-1185">Reference proteome</keyword>
<reference evidence="4" key="1">
    <citation type="submission" date="2016-10" db="EMBL/GenBank/DDBJ databases">
        <authorList>
            <person name="Varghese N."/>
            <person name="Submissions S."/>
        </authorList>
    </citation>
    <scope>NUCLEOTIDE SEQUENCE [LARGE SCALE GENOMIC DNA]</scope>
    <source>
        <strain evidence="4">DSM 45843</strain>
    </source>
</reference>
<dbReference type="Gene3D" id="3.30.450.40">
    <property type="match status" value="2"/>
</dbReference>
<evidence type="ECO:0000259" key="2">
    <source>
        <dbReference type="PROSITE" id="PS50883"/>
    </source>
</evidence>
<protein>
    <submittedName>
        <fullName evidence="3">EAL domain, c-di-GMP-specific phosphodiesterase class I (Or its enzymatically inactive variant)</fullName>
    </submittedName>
</protein>
<gene>
    <name evidence="3" type="ORF">SAMN05660199_04399</name>
</gene>
<dbReference type="Pfam" id="PF13185">
    <property type="entry name" value="GAF_2"/>
    <property type="match status" value="1"/>
</dbReference>
<dbReference type="SMART" id="SM00052">
    <property type="entry name" value="EAL"/>
    <property type="match status" value="1"/>
</dbReference>
<sequence length="592" mass="61976">MTTGRLDALRSMVAIAEVPGEPGILDELVSTARRLLSAPFGIALLVSADGTPTALSHQGMTEEQVGAMPHLPRPVGLVGVVLAGTVLRLTRMADHPASVGFPVGHVAMGALLAAPITVDDTVLGALYLTRSPDERAFSAEEEAEVLALARMAGLVVAVRRRMIGRRDALDGLVTMGLGLTETAERGPLGTAASIDQLVDAARAALGVDVAFLSHLDDARQTVSHVSARPGTTGLSPGMLVPTAASYCAAVLRGDLPSSIPDVAAHPVASAIPVSPTLRAGSYNGVPVTLEDGSVHGTLCALDGAGTTVADSASRTETLQVLARLVAGRIDHHRAERRRSDGDRAVLAPLLDGSRRTTVLQPIVALATGHPVGYEALSRFTDVHGGALRPDLVFAEATRLQLGPQLEQAALASALQLLPRIPDTCYLSVNVSPRALADPATHDLLTSVPGDRLLLEITEHEAVPDYRSLARLTGHLRHRGIRIAVDDAGSGYASLQHVTELSPDVIKLDIAFVRHVDTDRNRRAIARALIAYAGETGATLVAEGIETPAERDQLLALGAPLGQGYLLGRPQPVDDLFPRPAPPRALRRTPAAV</sequence>
<dbReference type="InterPro" id="IPR003018">
    <property type="entry name" value="GAF"/>
</dbReference>
<dbReference type="RefSeq" id="WP_091250070.1">
    <property type="nucleotide sequence ID" value="NZ_FNIR01000018.1"/>
</dbReference>
<dbReference type="InterPro" id="IPR050706">
    <property type="entry name" value="Cyclic-di-GMP_PDE-like"/>
</dbReference>
<dbReference type="PANTHER" id="PTHR33121:SF70">
    <property type="entry name" value="SIGNALING PROTEIN YKOW"/>
    <property type="match status" value="1"/>
</dbReference>
<dbReference type="Gene3D" id="3.20.20.450">
    <property type="entry name" value="EAL domain"/>
    <property type="match status" value="1"/>
</dbReference>
<dbReference type="Pfam" id="PF01590">
    <property type="entry name" value="GAF"/>
    <property type="match status" value="1"/>
</dbReference>
<evidence type="ECO:0000313" key="4">
    <source>
        <dbReference type="Proteomes" id="UP000199088"/>
    </source>
</evidence>
<dbReference type="SUPFAM" id="SSF55781">
    <property type="entry name" value="GAF domain-like"/>
    <property type="match status" value="2"/>
</dbReference>
<dbReference type="CDD" id="cd01948">
    <property type="entry name" value="EAL"/>
    <property type="match status" value="1"/>
</dbReference>
<organism evidence="3 4">
    <name type="scientific">Klenkia soli</name>
    <dbReference type="NCBI Taxonomy" id="1052260"/>
    <lineage>
        <taxon>Bacteria</taxon>
        <taxon>Bacillati</taxon>
        <taxon>Actinomycetota</taxon>
        <taxon>Actinomycetes</taxon>
        <taxon>Geodermatophilales</taxon>
        <taxon>Geodermatophilaceae</taxon>
        <taxon>Klenkia</taxon>
    </lineage>
</organism>
<dbReference type="PANTHER" id="PTHR33121">
    <property type="entry name" value="CYCLIC DI-GMP PHOSPHODIESTERASE PDEF"/>
    <property type="match status" value="1"/>
</dbReference>
<dbReference type="PROSITE" id="PS50883">
    <property type="entry name" value="EAL"/>
    <property type="match status" value="1"/>
</dbReference>
<evidence type="ECO:0000256" key="1">
    <source>
        <dbReference type="SAM" id="MobiDB-lite"/>
    </source>
</evidence>
<dbReference type="InterPro" id="IPR001633">
    <property type="entry name" value="EAL_dom"/>
</dbReference>
<dbReference type="GO" id="GO:0071111">
    <property type="term" value="F:cyclic-guanylate-specific phosphodiesterase activity"/>
    <property type="evidence" value="ECO:0007669"/>
    <property type="project" value="InterPro"/>
</dbReference>
<dbReference type="STRING" id="1052260.SAMN05660199_04399"/>